<dbReference type="Pfam" id="PF00294">
    <property type="entry name" value="PfkB"/>
    <property type="match status" value="1"/>
</dbReference>
<dbReference type="RefSeq" id="WP_262396802.1">
    <property type="nucleotide sequence ID" value="NZ_JACRTC010000001.1"/>
</dbReference>
<comment type="pathway">
    <text evidence="12">Carbohydrate metabolism; D-ribose degradation; D-ribose 5-phosphate from beta-D-ribopyranose: step 2/2.</text>
</comment>
<keyword evidence="4 12" id="KW-0808">Transferase</keyword>
<evidence type="ECO:0000256" key="11">
    <source>
        <dbReference type="ARBA" id="ARBA00023277"/>
    </source>
</evidence>
<dbReference type="EMBL" id="JACRTC010000001">
    <property type="protein sequence ID" value="MBC8569707.1"/>
    <property type="molecule type" value="Genomic_DNA"/>
</dbReference>
<comment type="subcellular location">
    <subcellularLocation>
        <location evidence="12">Cytoplasm</location>
    </subcellularLocation>
</comment>
<dbReference type="InterPro" id="IPR002139">
    <property type="entry name" value="Ribo/fructo_kinase"/>
</dbReference>
<feature type="binding site" evidence="12">
    <location>
        <begin position="253"/>
        <end position="254"/>
    </location>
    <ligand>
        <name>ATP</name>
        <dbReference type="ChEBI" id="CHEBI:30616"/>
    </ligand>
</feature>
<dbReference type="SUPFAM" id="SSF53613">
    <property type="entry name" value="Ribokinase-like"/>
    <property type="match status" value="1"/>
</dbReference>
<feature type="active site" description="Proton acceptor" evidence="12">
    <location>
        <position position="254"/>
    </location>
</feature>
<evidence type="ECO:0000256" key="9">
    <source>
        <dbReference type="ARBA" id="ARBA00022842"/>
    </source>
</evidence>
<dbReference type="PANTHER" id="PTHR10584">
    <property type="entry name" value="SUGAR KINASE"/>
    <property type="match status" value="1"/>
</dbReference>
<dbReference type="GO" id="GO:0046872">
    <property type="term" value="F:metal ion binding"/>
    <property type="evidence" value="ECO:0007669"/>
    <property type="project" value="UniProtKB-KW"/>
</dbReference>
<comment type="function">
    <text evidence="12">Catalyzes the phosphorylation of ribose at O-5 in a reaction requiring ATP and magnesium. The resulting D-ribose-5-phosphate can then be used either for sythesis of nucleotides, histidine, and tryptophan, or as a component of the pentose phosphate pathway.</text>
</comment>
<dbReference type="EC" id="2.7.1.15" evidence="2 12"/>
<dbReference type="PROSITE" id="PS00583">
    <property type="entry name" value="PFKB_KINASES_1"/>
    <property type="match status" value="1"/>
</dbReference>
<feature type="binding site" evidence="12">
    <location>
        <begin position="221"/>
        <end position="226"/>
    </location>
    <ligand>
        <name>ATP</name>
        <dbReference type="ChEBI" id="CHEBI:30616"/>
    </ligand>
</feature>
<dbReference type="GO" id="GO:0004747">
    <property type="term" value="F:ribokinase activity"/>
    <property type="evidence" value="ECO:0007669"/>
    <property type="project" value="UniProtKB-UniRule"/>
</dbReference>
<feature type="binding site" evidence="12">
    <location>
        <position position="254"/>
    </location>
    <ligand>
        <name>substrate</name>
    </ligand>
</feature>
<comment type="similarity">
    <text evidence="1">Belongs to the carbohydrate kinase pfkB family.</text>
</comment>
<comment type="subunit">
    <text evidence="12">Homodimer.</text>
</comment>
<evidence type="ECO:0000256" key="3">
    <source>
        <dbReference type="ARBA" id="ARBA00016943"/>
    </source>
</evidence>
<dbReference type="CDD" id="cd01174">
    <property type="entry name" value="ribokinase"/>
    <property type="match status" value="1"/>
</dbReference>
<comment type="cofactor">
    <cofactor evidence="12">
        <name>Mg(2+)</name>
        <dbReference type="ChEBI" id="CHEBI:18420"/>
    </cofactor>
    <text evidence="12">Requires a divalent cation, most likely magnesium in vivo, as an electrophilic catalyst to aid phosphoryl group transfer. It is the chelate of the metal and the nucleotide that is the actual substrate.</text>
</comment>
<evidence type="ECO:0000256" key="7">
    <source>
        <dbReference type="ARBA" id="ARBA00022777"/>
    </source>
</evidence>
<feature type="binding site" evidence="12">
    <location>
        <begin position="41"/>
        <end position="45"/>
    </location>
    <ligand>
        <name>substrate</name>
    </ligand>
</feature>
<evidence type="ECO:0000313" key="15">
    <source>
        <dbReference type="Proteomes" id="UP000660861"/>
    </source>
</evidence>
<evidence type="ECO:0000256" key="4">
    <source>
        <dbReference type="ARBA" id="ARBA00022679"/>
    </source>
</evidence>
<feature type="binding site" evidence="12">
    <location>
        <position position="284"/>
    </location>
    <ligand>
        <name>K(+)</name>
        <dbReference type="ChEBI" id="CHEBI:29103"/>
    </ligand>
</feature>
<dbReference type="HAMAP" id="MF_01987">
    <property type="entry name" value="Ribokinase"/>
    <property type="match status" value="1"/>
</dbReference>
<feature type="binding site" evidence="12">
    <location>
        <position position="185"/>
    </location>
    <ligand>
        <name>ATP</name>
        <dbReference type="ChEBI" id="CHEBI:30616"/>
    </ligand>
</feature>
<keyword evidence="15" id="KW-1185">Reference proteome</keyword>
<accession>A0A926E9B8</accession>
<comment type="caution">
    <text evidence="12">Lacks conserved residue(s) required for the propagation of feature annotation.</text>
</comment>
<evidence type="ECO:0000256" key="2">
    <source>
        <dbReference type="ARBA" id="ARBA00012035"/>
    </source>
</evidence>
<feature type="binding site" evidence="12">
    <location>
        <begin position="13"/>
        <end position="15"/>
    </location>
    <ligand>
        <name>substrate</name>
    </ligand>
</feature>
<comment type="catalytic activity">
    <reaction evidence="12">
        <text>D-ribose + ATP = D-ribose 5-phosphate + ADP + H(+)</text>
        <dbReference type="Rhea" id="RHEA:13697"/>
        <dbReference type="ChEBI" id="CHEBI:15378"/>
        <dbReference type="ChEBI" id="CHEBI:30616"/>
        <dbReference type="ChEBI" id="CHEBI:47013"/>
        <dbReference type="ChEBI" id="CHEBI:78346"/>
        <dbReference type="ChEBI" id="CHEBI:456216"/>
        <dbReference type="EC" id="2.7.1.15"/>
    </reaction>
</comment>
<dbReference type="InterPro" id="IPR011877">
    <property type="entry name" value="Ribokinase"/>
</dbReference>
<comment type="activity regulation">
    <text evidence="12">Activated by a monovalent cation that binds near, but not in, the active site. The most likely occupant of the site in vivo is potassium. Ion binding induces a conformational change that may alter substrate affinity.</text>
</comment>
<keyword evidence="10 12" id="KW-0630">Potassium</keyword>
<dbReference type="InterPro" id="IPR029056">
    <property type="entry name" value="Ribokinase-like"/>
</dbReference>
<comment type="similarity">
    <text evidence="12">Belongs to the carbohydrate kinase PfkB family. Ribokinase subfamily.</text>
</comment>
<keyword evidence="11 12" id="KW-0119">Carbohydrate metabolism</keyword>
<dbReference type="GO" id="GO:0019303">
    <property type="term" value="P:D-ribose catabolic process"/>
    <property type="evidence" value="ECO:0007669"/>
    <property type="project" value="UniProtKB-UniRule"/>
</dbReference>
<keyword evidence="12" id="KW-0963">Cytoplasm</keyword>
<name>A0A926E9B8_9FIRM</name>
<evidence type="ECO:0000256" key="10">
    <source>
        <dbReference type="ARBA" id="ARBA00022958"/>
    </source>
</evidence>
<sequence length="304" mass="32313">MDEAYIVVIGSMNYDVLFKQQRLPMKGETYTADSVSFCGGGKGANQAVQCAKLGVKTYMVAKTGEDSFGEFLRGELNKFGVDTTYVAKSERSTGFASVNALTDGSVHATITEGANGDFTTADIDALDELIKKSAAVVLQLEIPVPVVEYIIEKAAGYGVYVLLNAAPAKPIREEVLKKVNCLVVNEPESTFYAGVTISDKASAEANYRQLLSKVGETLVITLGKYGSLLCEAEGTTYFPADNSVKVIETTGAGDSYIGAFAVQKVRGKSNKEACTYASRVSQVTVTKIGAQPAMPTLAELGEVQ</sequence>
<dbReference type="InterPro" id="IPR002173">
    <property type="entry name" value="Carboh/pur_kinase_PfkB_CS"/>
</dbReference>
<evidence type="ECO:0000256" key="12">
    <source>
        <dbReference type="HAMAP-Rule" id="MF_01987"/>
    </source>
</evidence>
<dbReference type="PRINTS" id="PR00990">
    <property type="entry name" value="RIBOKINASE"/>
</dbReference>
<feature type="domain" description="Carbohydrate kinase PfkB" evidence="13">
    <location>
        <begin position="4"/>
        <end position="296"/>
    </location>
</feature>
<dbReference type="GO" id="GO:0005737">
    <property type="term" value="C:cytoplasm"/>
    <property type="evidence" value="ECO:0007669"/>
    <property type="project" value="UniProtKB-SubCell"/>
</dbReference>
<comment type="caution">
    <text evidence="14">The sequence shown here is derived from an EMBL/GenBank/DDBJ whole genome shotgun (WGS) entry which is preliminary data.</text>
</comment>
<keyword evidence="5 12" id="KW-0479">Metal-binding</keyword>
<dbReference type="Gene3D" id="3.40.1190.20">
    <property type="match status" value="1"/>
</dbReference>
<dbReference type="AlphaFoldDB" id="A0A926E9B8"/>
<organism evidence="14 15">
    <name type="scientific">Zongyangia hominis</name>
    <dbReference type="NCBI Taxonomy" id="2763677"/>
    <lineage>
        <taxon>Bacteria</taxon>
        <taxon>Bacillati</taxon>
        <taxon>Bacillota</taxon>
        <taxon>Clostridia</taxon>
        <taxon>Eubacteriales</taxon>
        <taxon>Oscillospiraceae</taxon>
        <taxon>Zongyangia</taxon>
    </lineage>
</organism>
<dbReference type="PANTHER" id="PTHR10584:SF166">
    <property type="entry name" value="RIBOKINASE"/>
    <property type="match status" value="1"/>
</dbReference>
<evidence type="ECO:0000256" key="5">
    <source>
        <dbReference type="ARBA" id="ARBA00022723"/>
    </source>
</evidence>
<gene>
    <name evidence="12" type="primary">rbsK</name>
    <name evidence="14" type="ORF">H8709_02565</name>
</gene>
<feature type="binding site" evidence="12">
    <location>
        <position position="287"/>
    </location>
    <ligand>
        <name>K(+)</name>
        <dbReference type="ChEBI" id="CHEBI:29103"/>
    </ligand>
</feature>
<evidence type="ECO:0000256" key="6">
    <source>
        <dbReference type="ARBA" id="ARBA00022741"/>
    </source>
</evidence>
<evidence type="ECO:0000256" key="1">
    <source>
        <dbReference type="ARBA" id="ARBA00005380"/>
    </source>
</evidence>
<protein>
    <recommendedName>
        <fullName evidence="3 12">Ribokinase</fullName>
        <shortName evidence="12">RK</shortName>
        <ecNumber evidence="2 12">2.7.1.15</ecNumber>
    </recommendedName>
</protein>
<feature type="binding site" evidence="12">
    <location>
        <position position="141"/>
    </location>
    <ligand>
        <name>substrate</name>
    </ligand>
</feature>
<keyword evidence="8 12" id="KW-0067">ATP-binding</keyword>
<keyword evidence="6 12" id="KW-0547">Nucleotide-binding</keyword>
<feature type="binding site" evidence="12">
    <location>
        <position position="289"/>
    </location>
    <ligand>
        <name>K(+)</name>
        <dbReference type="ChEBI" id="CHEBI:29103"/>
    </ligand>
</feature>
<evidence type="ECO:0000313" key="14">
    <source>
        <dbReference type="EMBL" id="MBC8569707.1"/>
    </source>
</evidence>
<keyword evidence="7 12" id="KW-0418">Kinase</keyword>
<keyword evidence="9 12" id="KW-0460">Magnesium</keyword>
<dbReference type="InterPro" id="IPR011611">
    <property type="entry name" value="PfkB_dom"/>
</dbReference>
<evidence type="ECO:0000259" key="13">
    <source>
        <dbReference type="Pfam" id="PF00294"/>
    </source>
</evidence>
<dbReference type="GO" id="GO:0005524">
    <property type="term" value="F:ATP binding"/>
    <property type="evidence" value="ECO:0007669"/>
    <property type="project" value="UniProtKB-UniRule"/>
</dbReference>
<feature type="binding site" evidence="12">
    <location>
        <position position="250"/>
    </location>
    <ligand>
        <name>K(+)</name>
        <dbReference type="ChEBI" id="CHEBI:29103"/>
    </ligand>
</feature>
<evidence type="ECO:0000256" key="8">
    <source>
        <dbReference type="ARBA" id="ARBA00022840"/>
    </source>
</evidence>
<reference evidence="14" key="1">
    <citation type="submission" date="2020-08" db="EMBL/GenBank/DDBJ databases">
        <title>Genome public.</title>
        <authorList>
            <person name="Liu C."/>
            <person name="Sun Q."/>
        </authorList>
    </citation>
    <scope>NUCLEOTIDE SEQUENCE</scope>
    <source>
        <strain evidence="14">NSJ-54</strain>
    </source>
</reference>
<dbReference type="Proteomes" id="UP000660861">
    <property type="component" value="Unassembled WGS sequence"/>
</dbReference>
<proteinExistence type="inferred from homology"/>